<reference evidence="1" key="1">
    <citation type="submission" date="2021-03" db="EMBL/GenBank/DDBJ databases">
        <authorList>
            <person name="Bekaert M."/>
        </authorList>
    </citation>
    <scope>NUCLEOTIDE SEQUENCE</scope>
</reference>
<dbReference type="AlphaFoldDB" id="A0A8S3QQV1"/>
<accession>A0A8S3QQV1</accession>
<gene>
    <name evidence="1" type="ORF">MEDL_12828</name>
</gene>
<organism evidence="1 2">
    <name type="scientific">Mytilus edulis</name>
    <name type="common">Blue mussel</name>
    <dbReference type="NCBI Taxonomy" id="6550"/>
    <lineage>
        <taxon>Eukaryota</taxon>
        <taxon>Metazoa</taxon>
        <taxon>Spiralia</taxon>
        <taxon>Lophotrochozoa</taxon>
        <taxon>Mollusca</taxon>
        <taxon>Bivalvia</taxon>
        <taxon>Autobranchia</taxon>
        <taxon>Pteriomorphia</taxon>
        <taxon>Mytilida</taxon>
        <taxon>Mytiloidea</taxon>
        <taxon>Mytilidae</taxon>
        <taxon>Mytilinae</taxon>
        <taxon>Mytilus</taxon>
    </lineage>
</organism>
<keyword evidence="2" id="KW-1185">Reference proteome</keyword>
<protein>
    <recommendedName>
        <fullName evidence="3">RNase H type-1 domain-containing protein</fullName>
    </recommendedName>
</protein>
<name>A0A8S3QQV1_MYTED</name>
<proteinExistence type="predicted"/>
<dbReference type="Proteomes" id="UP000683360">
    <property type="component" value="Unassembled WGS sequence"/>
</dbReference>
<dbReference type="EMBL" id="CAJPWZ010000662">
    <property type="protein sequence ID" value="CAG2198047.1"/>
    <property type="molecule type" value="Genomic_DNA"/>
</dbReference>
<evidence type="ECO:0008006" key="3">
    <source>
        <dbReference type="Google" id="ProtNLM"/>
    </source>
</evidence>
<sequence length="164" mass="18990">MDLQIANVVSIVSKGSTKTILQNLALDIFAARLKYNVNIDIVWIPRTLNEKANFLSRIVDHDDWGISYYICRLIESLWGPHEVDWFILIHVFKLLVFYSRFWNENSSGIDAFTAYESEINFLPPALHTNVDVLMDLLCESKADSTVKTYRLGFIRWKNGLFITV</sequence>
<comment type="caution">
    <text evidence="1">The sequence shown here is derived from an EMBL/GenBank/DDBJ whole genome shotgun (WGS) entry which is preliminary data.</text>
</comment>
<evidence type="ECO:0000313" key="1">
    <source>
        <dbReference type="EMBL" id="CAG2198047.1"/>
    </source>
</evidence>
<dbReference type="OrthoDB" id="6128509at2759"/>
<evidence type="ECO:0000313" key="2">
    <source>
        <dbReference type="Proteomes" id="UP000683360"/>
    </source>
</evidence>